<gene>
    <name evidence="1" type="ORF">LCGC14_0659670</name>
</gene>
<organism evidence="1">
    <name type="scientific">marine sediment metagenome</name>
    <dbReference type="NCBI Taxonomy" id="412755"/>
    <lineage>
        <taxon>unclassified sequences</taxon>
        <taxon>metagenomes</taxon>
        <taxon>ecological metagenomes</taxon>
    </lineage>
</organism>
<protein>
    <submittedName>
        <fullName evidence="1">Uncharacterized protein</fullName>
    </submittedName>
</protein>
<accession>A0A0F9QU21</accession>
<dbReference type="EMBL" id="LAZR01001258">
    <property type="protein sequence ID" value="KKN47770.1"/>
    <property type="molecule type" value="Genomic_DNA"/>
</dbReference>
<comment type="caution">
    <text evidence="1">The sequence shown here is derived from an EMBL/GenBank/DDBJ whole genome shotgun (WGS) entry which is preliminary data.</text>
</comment>
<evidence type="ECO:0000313" key="1">
    <source>
        <dbReference type="EMBL" id="KKN47770.1"/>
    </source>
</evidence>
<name>A0A0F9QU21_9ZZZZ</name>
<proteinExistence type="predicted"/>
<reference evidence="1" key="1">
    <citation type="journal article" date="2015" name="Nature">
        <title>Complex archaea that bridge the gap between prokaryotes and eukaryotes.</title>
        <authorList>
            <person name="Spang A."/>
            <person name="Saw J.H."/>
            <person name="Jorgensen S.L."/>
            <person name="Zaremba-Niedzwiedzka K."/>
            <person name="Martijn J."/>
            <person name="Lind A.E."/>
            <person name="van Eijk R."/>
            <person name="Schleper C."/>
            <person name="Guy L."/>
            <person name="Ettema T.J."/>
        </authorList>
    </citation>
    <scope>NUCLEOTIDE SEQUENCE</scope>
</reference>
<sequence>MLIKCRGCEEEYSYGRKICHICKSNTKCFGKIFESEQKSYKWNCNTTMACMKLLESKINTLNQFIEKTTDIKILSKNNYDWNCETANKLVKNQINERKINPFSIYE</sequence>
<dbReference type="AlphaFoldDB" id="A0A0F9QU21"/>